<dbReference type="InterPro" id="IPR006084">
    <property type="entry name" value="XPG/Rad2"/>
</dbReference>
<dbReference type="GO" id="GO:0005654">
    <property type="term" value="C:nucleoplasm"/>
    <property type="evidence" value="ECO:0007669"/>
    <property type="project" value="UniProtKB-SubCell"/>
</dbReference>
<dbReference type="HAMAP" id="MF_00614">
    <property type="entry name" value="Fen"/>
    <property type="match status" value="1"/>
</dbReference>
<keyword evidence="5 15" id="KW-0479">Metal-binding</keyword>
<dbReference type="Gene3D" id="1.10.150.20">
    <property type="entry name" value="5' to 3' exonuclease, C-terminal subdomain"/>
    <property type="match status" value="1"/>
</dbReference>
<dbReference type="OrthoDB" id="1937206at2759"/>
<dbReference type="Gene3D" id="3.40.50.1010">
    <property type="entry name" value="5'-nuclease"/>
    <property type="match status" value="1"/>
</dbReference>
<dbReference type="GO" id="GO:0004523">
    <property type="term" value="F:RNA-DNA hybrid ribonuclease activity"/>
    <property type="evidence" value="ECO:0007669"/>
    <property type="project" value="TreeGrafter"/>
</dbReference>
<dbReference type="InterPro" id="IPR006085">
    <property type="entry name" value="XPG_DNA_repair_N"/>
</dbReference>
<feature type="coiled-coil region" evidence="16">
    <location>
        <begin position="97"/>
        <end position="143"/>
    </location>
</feature>
<feature type="compositionally biased region" description="Basic and acidic residues" evidence="17">
    <location>
        <begin position="356"/>
        <end position="365"/>
    </location>
</feature>
<keyword evidence="3 15" id="KW-0235">DNA replication</keyword>
<name>A0A0N4UZF3_ENTVE</name>
<dbReference type="SMART" id="SM00485">
    <property type="entry name" value="XPGN"/>
    <property type="match status" value="1"/>
</dbReference>
<keyword evidence="13 15" id="KW-0539">Nucleus</keyword>
<dbReference type="STRING" id="51028.A0A0N4UZF3"/>
<keyword evidence="16" id="KW-0175">Coiled coil</keyword>
<dbReference type="GO" id="GO:0043137">
    <property type="term" value="P:DNA replication, removal of RNA primer"/>
    <property type="evidence" value="ECO:0007669"/>
    <property type="project" value="UniProtKB-UniRule"/>
</dbReference>
<evidence type="ECO:0000256" key="16">
    <source>
        <dbReference type="SAM" id="Coils"/>
    </source>
</evidence>
<dbReference type="PROSITE" id="PS00841">
    <property type="entry name" value="XPG_1"/>
    <property type="match status" value="1"/>
</dbReference>
<evidence type="ECO:0000256" key="11">
    <source>
        <dbReference type="ARBA" id="ARBA00023128"/>
    </source>
</evidence>
<dbReference type="InterPro" id="IPR008918">
    <property type="entry name" value="HhH2"/>
</dbReference>
<evidence type="ECO:0000256" key="3">
    <source>
        <dbReference type="ARBA" id="ARBA00022705"/>
    </source>
</evidence>
<dbReference type="GO" id="GO:0008409">
    <property type="term" value="F:5'-3' exonuclease activity"/>
    <property type="evidence" value="ECO:0007669"/>
    <property type="project" value="UniProtKB-UniRule"/>
</dbReference>
<evidence type="ECO:0000256" key="7">
    <source>
        <dbReference type="ARBA" id="ARBA00022763"/>
    </source>
</evidence>
<dbReference type="Pfam" id="PF00867">
    <property type="entry name" value="XPG_I"/>
    <property type="match status" value="1"/>
</dbReference>
<keyword evidence="21" id="KW-1185">Reference proteome</keyword>
<evidence type="ECO:0000256" key="1">
    <source>
        <dbReference type="ARBA" id="ARBA00004173"/>
    </source>
</evidence>
<dbReference type="SMART" id="SM00484">
    <property type="entry name" value="XPGI"/>
    <property type="match status" value="1"/>
</dbReference>
<keyword evidence="12 15" id="KW-0234">DNA repair</keyword>
<keyword evidence="4 15" id="KW-0540">Nuclease</keyword>
<dbReference type="InterPro" id="IPR006086">
    <property type="entry name" value="XPG-I_dom"/>
</dbReference>
<evidence type="ECO:0000259" key="19">
    <source>
        <dbReference type="SMART" id="SM00485"/>
    </source>
</evidence>
<evidence type="ECO:0000256" key="15">
    <source>
        <dbReference type="HAMAP-Rule" id="MF_03140"/>
    </source>
</evidence>
<dbReference type="GO" id="GO:0000287">
    <property type="term" value="F:magnesium ion binding"/>
    <property type="evidence" value="ECO:0007669"/>
    <property type="project" value="UniProtKB-UniRule"/>
</dbReference>
<evidence type="ECO:0000256" key="12">
    <source>
        <dbReference type="ARBA" id="ARBA00023204"/>
    </source>
</evidence>
<reference evidence="22" key="1">
    <citation type="submission" date="2017-02" db="UniProtKB">
        <authorList>
            <consortium name="WormBaseParasite"/>
        </authorList>
    </citation>
    <scope>IDENTIFICATION</scope>
</reference>
<keyword evidence="8 15" id="KW-0378">Hydrolase</keyword>
<dbReference type="GO" id="GO:0003677">
    <property type="term" value="F:DNA binding"/>
    <property type="evidence" value="ECO:0007669"/>
    <property type="project" value="UniProtKB-UniRule"/>
</dbReference>
<keyword evidence="10 15" id="KW-0460">Magnesium</keyword>
<dbReference type="PRINTS" id="PR00853">
    <property type="entry name" value="XPGRADSUPER"/>
</dbReference>
<keyword evidence="7 15" id="KW-0227">DNA damage</keyword>
<dbReference type="FunFam" id="3.40.50.1010:FF:000003">
    <property type="entry name" value="Flap endonuclease 1"/>
    <property type="match status" value="1"/>
</dbReference>
<dbReference type="Proteomes" id="UP000274131">
    <property type="component" value="Unassembled WGS sequence"/>
</dbReference>
<evidence type="ECO:0000256" key="8">
    <source>
        <dbReference type="ARBA" id="ARBA00022801"/>
    </source>
</evidence>
<proteinExistence type="inferred from homology"/>
<comment type="similarity">
    <text evidence="14 15">Belongs to the XPG/RAD2 endonuclease family. FEN1 subfamily.</text>
</comment>
<evidence type="ECO:0000256" key="13">
    <source>
        <dbReference type="ARBA" id="ARBA00023242"/>
    </source>
</evidence>
<dbReference type="GO" id="GO:0005739">
    <property type="term" value="C:mitochondrion"/>
    <property type="evidence" value="ECO:0007669"/>
    <property type="project" value="UniProtKB-SubCell"/>
</dbReference>
<comment type="function">
    <text evidence="15">Structure-specific nuclease with 5'-flap endonuclease and 5'-3' exonuclease activities involved in DNA replication and repair. During DNA replication, cleaves the 5'-overhanging flap structure that is generated by displacement synthesis when DNA polymerase encounters the 5'-end of a downstream Okazaki fragment. It enters the flap from the 5'-end and then tracks to cleave the flap base, leaving a nick for ligation. Also involved in the long patch base excision repair (LP-BER) pathway, by cleaving within the apurinic/apyrimidinic (AP) site-terminated flap. Acts as a genome stabilization factor that prevents flaps from equilibrating into structures that lead to duplications and deletions. Also possesses 5'-3' exonuclease activity on nicked or gapped double-stranded DNA, and exhibits RNase H activity. Also involved in replication and repair of rDNA and in repairing mitochondrial DNA.</text>
</comment>
<organism evidence="22">
    <name type="scientific">Enterobius vermicularis</name>
    <name type="common">Human pinworm</name>
    <dbReference type="NCBI Taxonomy" id="51028"/>
    <lineage>
        <taxon>Eukaryota</taxon>
        <taxon>Metazoa</taxon>
        <taxon>Ecdysozoa</taxon>
        <taxon>Nematoda</taxon>
        <taxon>Chromadorea</taxon>
        <taxon>Rhabditida</taxon>
        <taxon>Spirurina</taxon>
        <taxon>Oxyuridomorpha</taxon>
        <taxon>Oxyuroidea</taxon>
        <taxon>Oxyuridae</taxon>
        <taxon>Enterobius</taxon>
    </lineage>
</organism>
<evidence type="ECO:0000313" key="22">
    <source>
        <dbReference type="WBParaSite" id="EVEC_0000300101-mRNA-1"/>
    </source>
</evidence>
<dbReference type="CDD" id="cd09867">
    <property type="entry name" value="PIN_FEN1"/>
    <property type="match status" value="1"/>
</dbReference>
<evidence type="ECO:0000313" key="21">
    <source>
        <dbReference type="Proteomes" id="UP000274131"/>
    </source>
</evidence>
<evidence type="ECO:0000256" key="14">
    <source>
        <dbReference type="ARBA" id="ARBA00034726"/>
    </source>
</evidence>
<evidence type="ECO:0000256" key="2">
    <source>
        <dbReference type="ARBA" id="ARBA00022553"/>
    </source>
</evidence>
<dbReference type="SUPFAM" id="SSF47807">
    <property type="entry name" value="5' to 3' exonuclease, C-terminal subdomain"/>
    <property type="match status" value="1"/>
</dbReference>
<protein>
    <recommendedName>
        <fullName evidence="15">Flap endonuclease 1</fullName>
        <shortName evidence="15">FEN-1</shortName>
        <ecNumber evidence="15">3.1.-.-</ecNumber>
    </recommendedName>
    <alternativeName>
        <fullName evidence="15">Flap structure-specific endonuclease 1</fullName>
    </alternativeName>
</protein>
<dbReference type="EMBL" id="UXUI01007435">
    <property type="protein sequence ID" value="VDD87566.1"/>
    <property type="molecule type" value="Genomic_DNA"/>
</dbReference>
<accession>A0A0N4UZF3</accession>
<reference evidence="20 21" key="2">
    <citation type="submission" date="2018-10" db="EMBL/GenBank/DDBJ databases">
        <authorList>
            <consortium name="Pathogen Informatics"/>
        </authorList>
    </citation>
    <scope>NUCLEOTIDE SEQUENCE [LARGE SCALE GENOMIC DNA]</scope>
</reference>
<gene>
    <name evidence="20" type="ORF">EVEC_LOCUS2709</name>
</gene>
<keyword evidence="9 15" id="KW-0269">Exonuclease</keyword>
<dbReference type="InterPro" id="IPR036279">
    <property type="entry name" value="5-3_exonuclease_C_sf"/>
</dbReference>
<feature type="region of interest" description="Disordered" evidence="17">
    <location>
        <begin position="353"/>
        <end position="378"/>
    </location>
</feature>
<evidence type="ECO:0000256" key="6">
    <source>
        <dbReference type="ARBA" id="ARBA00022759"/>
    </source>
</evidence>
<feature type="domain" description="XPG-I" evidence="18">
    <location>
        <begin position="146"/>
        <end position="218"/>
    </location>
</feature>
<evidence type="ECO:0000256" key="17">
    <source>
        <dbReference type="SAM" id="MobiDB-lite"/>
    </source>
</evidence>
<evidence type="ECO:0000256" key="4">
    <source>
        <dbReference type="ARBA" id="ARBA00022722"/>
    </source>
</evidence>
<dbReference type="GO" id="GO:0005730">
    <property type="term" value="C:nucleolus"/>
    <property type="evidence" value="ECO:0007669"/>
    <property type="project" value="UniProtKB-SubCell"/>
</dbReference>
<dbReference type="SMART" id="SM00279">
    <property type="entry name" value="HhH2"/>
    <property type="match status" value="1"/>
</dbReference>
<sequence length="378" mass="42793">MGIKDLSKVIGDHAPNGVKLSEIKNYFGRIVALDASMCLYQFLIAVRSDGSQLQAETGETTSHLNGIFYRTIRMIDNGIKPVYVFDGKAPEMKSGELAKRSERRAEAEKQLNEANEVGDVVSIEKFERRLVKVTREQNEEAKKLLQLMGIPIVQAPCEAEAQCAALVRHGKAFATATEDMDALTFGSNILLRQLLASEAKKLPVKEICLQKVLSDMEMDMDQFIDMCILLGCDYAPQIRGIGPRKAYELIQKHKSIENILENIDTKKYPVPENWKYKECRELFRKPDVIEDMSQISLVWKEPDIEGVVAFLCKEKNFNEERIRSSLARMKKGRQASQQGRIDSFFSKVSVKTAVKRKAEDESSKKDLKKGKVLAKKPR</sequence>
<dbReference type="EC" id="3.1.-.-" evidence="15"/>
<dbReference type="PANTHER" id="PTHR11081">
    <property type="entry name" value="FLAP ENDONUCLEASE FAMILY MEMBER"/>
    <property type="match status" value="1"/>
</dbReference>
<evidence type="ECO:0000313" key="20">
    <source>
        <dbReference type="EMBL" id="VDD87566.1"/>
    </source>
</evidence>
<dbReference type="InterPro" id="IPR029060">
    <property type="entry name" value="PIN-like_dom_sf"/>
</dbReference>
<evidence type="ECO:0000256" key="10">
    <source>
        <dbReference type="ARBA" id="ARBA00022842"/>
    </source>
</evidence>
<dbReference type="GO" id="GO:0030145">
    <property type="term" value="F:manganese ion binding"/>
    <property type="evidence" value="ECO:0007669"/>
    <property type="project" value="TreeGrafter"/>
</dbReference>
<evidence type="ECO:0000259" key="18">
    <source>
        <dbReference type="SMART" id="SM00484"/>
    </source>
</evidence>
<feature type="domain" description="XPG N-terminal" evidence="19">
    <location>
        <begin position="1"/>
        <end position="107"/>
    </location>
</feature>
<keyword evidence="6 15" id="KW-0255">Endonuclease</keyword>
<dbReference type="WBParaSite" id="EVEC_0000300101-mRNA-1">
    <property type="protein sequence ID" value="EVEC_0000300101-mRNA-1"/>
    <property type="gene ID" value="EVEC_0000300101"/>
</dbReference>
<dbReference type="CDD" id="cd09907">
    <property type="entry name" value="H3TH_FEN1-Euk"/>
    <property type="match status" value="1"/>
</dbReference>
<dbReference type="GO" id="GO:0017108">
    <property type="term" value="F:5'-flap endonuclease activity"/>
    <property type="evidence" value="ECO:0007669"/>
    <property type="project" value="UniProtKB-UniRule"/>
</dbReference>
<feature type="compositionally biased region" description="Basic residues" evidence="17">
    <location>
        <begin position="366"/>
        <end position="378"/>
    </location>
</feature>
<keyword evidence="2 15" id="KW-0597">Phosphoprotein</keyword>
<evidence type="ECO:0000256" key="5">
    <source>
        <dbReference type="ARBA" id="ARBA00022723"/>
    </source>
</evidence>
<dbReference type="Pfam" id="PF00752">
    <property type="entry name" value="XPG_N"/>
    <property type="match status" value="1"/>
</dbReference>
<comment type="cofactor">
    <cofactor evidence="15">
        <name>Mg(2+)</name>
        <dbReference type="ChEBI" id="CHEBI:18420"/>
    </cofactor>
    <text evidence="15">Binds 2 magnesium ions per subunit. They probably participate in the reaction catalyzed by the enzyme. May bind an additional third magnesium ion after substrate binding.</text>
</comment>
<dbReference type="GO" id="GO:0006284">
    <property type="term" value="P:base-excision repair"/>
    <property type="evidence" value="ECO:0007669"/>
    <property type="project" value="UniProtKB-UniRule"/>
</dbReference>
<dbReference type="PANTHER" id="PTHR11081:SF9">
    <property type="entry name" value="FLAP ENDONUCLEASE 1"/>
    <property type="match status" value="1"/>
</dbReference>
<dbReference type="SUPFAM" id="SSF88723">
    <property type="entry name" value="PIN domain-like"/>
    <property type="match status" value="1"/>
</dbReference>
<dbReference type="InterPro" id="IPR023426">
    <property type="entry name" value="Flap_endonuc"/>
</dbReference>
<dbReference type="AlphaFoldDB" id="A0A0N4UZF3"/>
<keyword evidence="11 15" id="KW-0496">Mitochondrion</keyword>
<dbReference type="FunFam" id="1.10.150.20:FF:000009">
    <property type="entry name" value="Flap endonuclease 1"/>
    <property type="match status" value="1"/>
</dbReference>
<comment type="subcellular location">
    <subcellularLocation>
        <location evidence="1 15">Mitochondrion</location>
    </subcellularLocation>
    <subcellularLocation>
        <location evidence="15">Nucleus</location>
        <location evidence="15">Nucleolus</location>
    </subcellularLocation>
    <subcellularLocation>
        <location evidence="15">Nucleus</location>
        <location evidence="15">Nucleoplasm</location>
    </subcellularLocation>
    <text evidence="15">Resides mostly in the nucleoli and relocalizes to the nucleoplasm upon DNA damage.</text>
</comment>
<dbReference type="InterPro" id="IPR019974">
    <property type="entry name" value="XPG_CS"/>
</dbReference>
<evidence type="ECO:0000256" key="9">
    <source>
        <dbReference type="ARBA" id="ARBA00022839"/>
    </source>
</evidence>